<keyword evidence="3" id="KW-1185">Reference proteome</keyword>
<accession>A0A8J8P4S3</accession>
<gene>
    <name evidence="2" type="ORF">FGO68_gene15586</name>
</gene>
<dbReference type="InterPro" id="IPR029488">
    <property type="entry name" value="Hmw/CFAP97"/>
</dbReference>
<comment type="similarity">
    <text evidence="1">Belongs to the CFAP97 family.</text>
</comment>
<evidence type="ECO:0000313" key="2">
    <source>
        <dbReference type="EMBL" id="TNV85586.1"/>
    </source>
</evidence>
<protein>
    <submittedName>
        <fullName evidence="2">Uncharacterized protein</fullName>
    </submittedName>
</protein>
<organism evidence="2 3">
    <name type="scientific">Halteria grandinella</name>
    <dbReference type="NCBI Taxonomy" id="5974"/>
    <lineage>
        <taxon>Eukaryota</taxon>
        <taxon>Sar</taxon>
        <taxon>Alveolata</taxon>
        <taxon>Ciliophora</taxon>
        <taxon>Intramacronucleata</taxon>
        <taxon>Spirotrichea</taxon>
        <taxon>Stichotrichia</taxon>
        <taxon>Sporadotrichida</taxon>
        <taxon>Halteriidae</taxon>
        <taxon>Halteria</taxon>
    </lineage>
</organism>
<dbReference type="OrthoDB" id="10637774at2759"/>
<sequence length="429" mass="50013">MRLSDYQCFLRVSSLQLSYQFIFQLMMEKSKRGNGSTFMPYLNYLNHVSKMNNPRPVIKPYQTEVVEEFKEKLEHQRLKDHKKRVDHINRENLRLYHKISNTFENEKMPWLIQYGPRSLNFINKKQEGIRVMQENQMLKDKIEKARSSVGRDEIARHQDKLDIHKRILMEHSPSRARIDPLVKKHLRRQSCTNTLLLKTPSRNQFAFQHHLCSQVNRGNGTSNENEQDEHEQVLPKIRGSRFKDEAGSPNIMIEQNQTIFKSPGGSTSRNAEPFQDENTIGESMLNRKNTQNQLISSLSINRQPTNCTQISVNLDIDRLISRFKRQKSLHTSQNSKQTRNIITSLGNTEVVERKRFSIIQGPSLNLSASLRPLPKNSINKRQSLTIEDFIPVRVINEQTKPQFILSKGDFAIQNSPMQISFGQRNLPIK</sequence>
<evidence type="ECO:0000313" key="3">
    <source>
        <dbReference type="Proteomes" id="UP000785679"/>
    </source>
</evidence>
<proteinExistence type="inferred from homology"/>
<reference evidence="2" key="1">
    <citation type="submission" date="2019-06" db="EMBL/GenBank/DDBJ databases">
        <authorList>
            <person name="Zheng W."/>
        </authorList>
    </citation>
    <scope>NUCLEOTIDE SEQUENCE</scope>
    <source>
        <strain evidence="2">QDHG01</strain>
    </source>
</reference>
<dbReference type="EMBL" id="RRYP01001709">
    <property type="protein sequence ID" value="TNV85586.1"/>
    <property type="molecule type" value="Genomic_DNA"/>
</dbReference>
<dbReference type="Pfam" id="PF13879">
    <property type="entry name" value="Hmw_CFAP97"/>
    <property type="match status" value="1"/>
</dbReference>
<name>A0A8J8P4S3_HALGN</name>
<evidence type="ECO:0000256" key="1">
    <source>
        <dbReference type="ARBA" id="ARBA00008315"/>
    </source>
</evidence>
<dbReference type="Proteomes" id="UP000785679">
    <property type="component" value="Unassembled WGS sequence"/>
</dbReference>
<comment type="caution">
    <text evidence="2">The sequence shown here is derived from an EMBL/GenBank/DDBJ whole genome shotgun (WGS) entry which is preliminary data.</text>
</comment>
<dbReference type="AlphaFoldDB" id="A0A8J8P4S3"/>